<organism evidence="6 7">
    <name type="scientific">Escherichia marmotae</name>
    <dbReference type="NCBI Taxonomy" id="1499973"/>
    <lineage>
        <taxon>Bacteria</taxon>
        <taxon>Pseudomonadati</taxon>
        <taxon>Pseudomonadota</taxon>
        <taxon>Gammaproteobacteria</taxon>
        <taxon>Enterobacterales</taxon>
        <taxon>Enterobacteriaceae</taxon>
        <taxon>Escherichia</taxon>
    </lineage>
</organism>
<evidence type="ECO:0000313" key="6">
    <source>
        <dbReference type="EMBL" id="RDR21565.1"/>
    </source>
</evidence>
<dbReference type="EMBL" id="JAHCRT010000004">
    <property type="protein sequence ID" value="MDQ9293639.1"/>
    <property type="molecule type" value="Genomic_DNA"/>
</dbReference>
<feature type="region of interest" description="Disordered" evidence="1">
    <location>
        <begin position="262"/>
        <end position="300"/>
    </location>
</feature>
<dbReference type="Gene3D" id="3.10.310.50">
    <property type="match status" value="1"/>
</dbReference>
<feature type="transmembrane region" description="Helical" evidence="2">
    <location>
        <begin position="176"/>
        <end position="194"/>
    </location>
</feature>
<evidence type="ECO:0000256" key="3">
    <source>
        <dbReference type="SAM" id="SignalP"/>
    </source>
</evidence>
<evidence type="ECO:0000313" key="8">
    <source>
        <dbReference type="Proteomes" id="UP001235723"/>
    </source>
</evidence>
<feature type="transmembrane region" description="Helical" evidence="2">
    <location>
        <begin position="224"/>
        <end position="249"/>
    </location>
</feature>
<evidence type="ECO:0000259" key="4">
    <source>
        <dbReference type="Pfam" id="PF04536"/>
    </source>
</evidence>
<dbReference type="Pfam" id="PF04536">
    <property type="entry name" value="TPM_phosphatase"/>
    <property type="match status" value="1"/>
</dbReference>
<reference evidence="6 7" key="1">
    <citation type="submission" date="2018-06" db="EMBL/GenBank/DDBJ databases">
        <title>Recombination Drives Gene Content and Phenotype Evolution in Wild Type E. coli Strains.</title>
        <authorList>
            <person name="Field C.M."/>
            <person name="Silander O.K."/>
            <person name="Van Nimwegen E."/>
        </authorList>
    </citation>
    <scope>NUCLEOTIDE SEQUENCE [LARGE SCALE GENOMIC DNA]</scope>
    <source>
        <strain evidence="6 7">SC344</strain>
    </source>
</reference>
<dbReference type="InterPro" id="IPR007621">
    <property type="entry name" value="TPM_dom"/>
</dbReference>
<dbReference type="Proteomes" id="UP001235723">
    <property type="component" value="Unassembled WGS sequence"/>
</dbReference>
<evidence type="ECO:0000313" key="7">
    <source>
        <dbReference type="Proteomes" id="UP000254454"/>
    </source>
</evidence>
<dbReference type="Proteomes" id="UP000254454">
    <property type="component" value="Unassembled WGS sequence"/>
</dbReference>
<dbReference type="PANTHER" id="PTHR30373:SF2">
    <property type="entry name" value="UPF0603 PROTEIN YGCG"/>
    <property type="match status" value="1"/>
</dbReference>
<dbReference type="EMBL" id="QONO01000254">
    <property type="protein sequence ID" value="RDR21565.1"/>
    <property type="molecule type" value="Genomic_DNA"/>
</dbReference>
<accession>A0A370V1U1</accession>
<keyword evidence="2" id="KW-0812">Transmembrane</keyword>
<sequence>MINMRLILFLLILWCVPVFAQQMAVPELHQQVTDLTDTLSSPEQQSLTLQLQKIAQNTQAQVAILVVPSTGEDTIEQYATRVFDSWKLGDAQRNDGILLLVAWEDHTVRIEVGYGLKGVVTDLQAAKIIRVILIPAFKNDDLIGGLTLASENIGALLLNGELPEGSGNHYSIKTPIPLSVAVIILLAVLSYFIIFTDPSNLPWIALTGAIYGMVFLYVAEPGAWTNLIVACSMLTPFAIVPLLIFWLLVNKKLRAKYKKLSKERASRKGSSSSSSGGGSSGGGFSGGGGSSGGGGASGRW</sequence>
<feature type="compositionally biased region" description="Gly residues" evidence="1">
    <location>
        <begin position="275"/>
        <end position="300"/>
    </location>
</feature>
<name>A0A370V1U1_9ESCH</name>
<keyword evidence="2" id="KW-0472">Membrane</keyword>
<feature type="signal peptide" evidence="3">
    <location>
        <begin position="1"/>
        <end position="20"/>
    </location>
</feature>
<feature type="transmembrane region" description="Helical" evidence="2">
    <location>
        <begin position="201"/>
        <end position="218"/>
    </location>
</feature>
<evidence type="ECO:0000256" key="2">
    <source>
        <dbReference type="SAM" id="Phobius"/>
    </source>
</evidence>
<evidence type="ECO:0000256" key="1">
    <source>
        <dbReference type="SAM" id="MobiDB-lite"/>
    </source>
</evidence>
<keyword evidence="2" id="KW-1133">Transmembrane helix</keyword>
<keyword evidence="3" id="KW-0732">Signal</keyword>
<feature type="chain" id="PRO_5017075334" evidence="3">
    <location>
        <begin position="21"/>
        <end position="300"/>
    </location>
</feature>
<dbReference type="GeneID" id="86947625"/>
<feature type="domain" description="TPM" evidence="4">
    <location>
        <begin position="32"/>
        <end position="155"/>
    </location>
</feature>
<dbReference type="PANTHER" id="PTHR30373">
    <property type="entry name" value="UPF0603 PROTEIN YGCG"/>
    <property type="match status" value="1"/>
</dbReference>
<dbReference type="AlphaFoldDB" id="A0A370V1U1"/>
<reference evidence="5 8" key="2">
    <citation type="submission" date="2021-05" db="EMBL/GenBank/DDBJ databases">
        <title>Genome sequence of E. marmotae isolates.</title>
        <authorList>
            <person name="Binsker U."/>
            <person name="Hammerl J.A."/>
        </authorList>
    </citation>
    <scope>NUCLEOTIDE SEQUENCE [LARGE SCALE GENOMIC DNA]</scope>
    <source>
        <strain evidence="5 8">21-MO00586</strain>
    </source>
</reference>
<gene>
    <name evidence="6" type="ORF">C4A13_03636</name>
    <name evidence="5" type="ORF">KJE03_09130</name>
</gene>
<protein>
    <submittedName>
        <fullName evidence="5">YgcG family protein</fullName>
    </submittedName>
</protein>
<evidence type="ECO:0000313" key="5">
    <source>
        <dbReference type="EMBL" id="MDQ9293639.1"/>
    </source>
</evidence>
<proteinExistence type="predicted"/>
<comment type="caution">
    <text evidence="6">The sequence shown here is derived from an EMBL/GenBank/DDBJ whole genome shotgun (WGS) entry which is preliminary data.</text>
</comment>
<keyword evidence="8" id="KW-1185">Reference proteome</keyword>
<dbReference type="RefSeq" id="WP_122983119.1">
    <property type="nucleotide sequence ID" value="NZ_CP072689.1"/>
</dbReference>